<dbReference type="InterPro" id="IPR036116">
    <property type="entry name" value="FN3_sf"/>
</dbReference>
<name>A0ABQ3B0E5_9GAMM</name>
<protein>
    <recommendedName>
        <fullName evidence="2">Fibronectin type-III domain-containing protein</fullName>
    </recommendedName>
</protein>
<evidence type="ECO:0000313" key="3">
    <source>
        <dbReference type="EMBL" id="GGY70950.1"/>
    </source>
</evidence>
<dbReference type="RefSeq" id="WP_189575492.1">
    <property type="nucleotide sequence ID" value="NZ_BMXV01000003.1"/>
</dbReference>
<proteinExistence type="predicted"/>
<sequence length="141" mass="14578">MQFYATGKSRTGITAAVIAVVLAGCGGSGSGSSSSSDTSGQTPSSEESFNADAQAVSLSWLAPGQRVNGDQISYTSDIDGYIVLYGQDPDNLDQQAVVDCNSLNCGYSVDDLSTGTWYFAVQTVDSNGLISSPSQPVSRNI</sequence>
<comment type="caution">
    <text evidence="3">The sequence shown here is derived from an EMBL/GenBank/DDBJ whole genome shotgun (WGS) entry which is preliminary data.</text>
</comment>
<gene>
    <name evidence="3" type="ORF">GCM10007071_17570</name>
</gene>
<evidence type="ECO:0000259" key="2">
    <source>
        <dbReference type="PROSITE" id="PS50853"/>
    </source>
</evidence>
<dbReference type="SUPFAM" id="SSF49265">
    <property type="entry name" value="Fibronectin type III"/>
    <property type="match status" value="1"/>
</dbReference>
<reference evidence="4" key="1">
    <citation type="journal article" date="2019" name="Int. J. Syst. Evol. Microbiol.">
        <title>The Global Catalogue of Microorganisms (GCM) 10K type strain sequencing project: providing services to taxonomists for standard genome sequencing and annotation.</title>
        <authorList>
            <consortium name="The Broad Institute Genomics Platform"/>
            <consortium name="The Broad Institute Genome Sequencing Center for Infectious Disease"/>
            <person name="Wu L."/>
            <person name="Ma J."/>
        </authorList>
    </citation>
    <scope>NUCLEOTIDE SEQUENCE [LARGE SCALE GENOMIC DNA]</scope>
    <source>
        <strain evidence="4">KCTC 22280</strain>
    </source>
</reference>
<dbReference type="InterPro" id="IPR013783">
    <property type="entry name" value="Ig-like_fold"/>
</dbReference>
<organism evidence="3 4">
    <name type="scientific">Marinobacter zhanjiangensis</name>
    <dbReference type="NCBI Taxonomy" id="578215"/>
    <lineage>
        <taxon>Bacteria</taxon>
        <taxon>Pseudomonadati</taxon>
        <taxon>Pseudomonadota</taxon>
        <taxon>Gammaproteobacteria</taxon>
        <taxon>Pseudomonadales</taxon>
        <taxon>Marinobacteraceae</taxon>
        <taxon>Marinobacter</taxon>
    </lineage>
</organism>
<dbReference type="EMBL" id="BMXV01000003">
    <property type="protein sequence ID" value="GGY70950.1"/>
    <property type="molecule type" value="Genomic_DNA"/>
</dbReference>
<dbReference type="InterPro" id="IPR003961">
    <property type="entry name" value="FN3_dom"/>
</dbReference>
<feature type="region of interest" description="Disordered" evidence="1">
    <location>
        <begin position="30"/>
        <end position="50"/>
    </location>
</feature>
<keyword evidence="4" id="KW-1185">Reference proteome</keyword>
<dbReference type="PROSITE" id="PS50853">
    <property type="entry name" value="FN3"/>
    <property type="match status" value="1"/>
</dbReference>
<feature type="domain" description="Fibronectin type-III" evidence="2">
    <location>
        <begin position="42"/>
        <end position="141"/>
    </location>
</feature>
<evidence type="ECO:0000313" key="4">
    <source>
        <dbReference type="Proteomes" id="UP000601597"/>
    </source>
</evidence>
<dbReference type="Gene3D" id="2.60.40.10">
    <property type="entry name" value="Immunoglobulins"/>
    <property type="match status" value="1"/>
</dbReference>
<accession>A0ABQ3B0E5</accession>
<dbReference type="Proteomes" id="UP000601597">
    <property type="component" value="Unassembled WGS sequence"/>
</dbReference>
<feature type="compositionally biased region" description="Low complexity" evidence="1">
    <location>
        <begin position="31"/>
        <end position="45"/>
    </location>
</feature>
<dbReference type="CDD" id="cd00063">
    <property type="entry name" value="FN3"/>
    <property type="match status" value="1"/>
</dbReference>
<evidence type="ECO:0000256" key="1">
    <source>
        <dbReference type="SAM" id="MobiDB-lite"/>
    </source>
</evidence>